<dbReference type="GO" id="GO:0008168">
    <property type="term" value="F:methyltransferase activity"/>
    <property type="evidence" value="ECO:0007669"/>
    <property type="project" value="UniProtKB-KW"/>
</dbReference>
<dbReference type="EMBL" id="KY705252">
    <property type="protein sequence ID" value="ARU13047.1"/>
    <property type="molecule type" value="Genomic_DNA"/>
</dbReference>
<organism evidence="1 2">
    <name type="scientific">Streptococcus phage P0092</name>
    <dbReference type="NCBI Taxonomy" id="1971411"/>
    <lineage>
        <taxon>Viruses</taxon>
        <taxon>Duplodnaviria</taxon>
        <taxon>Heunggongvirae</taxon>
        <taxon>Uroviricota</taxon>
        <taxon>Caudoviricetes</taxon>
        <taxon>Aliceevansviridae</taxon>
        <taxon>Vansinderenvirus</taxon>
        <taxon>Vansinderenvirus P0092</taxon>
    </lineage>
</organism>
<keyword evidence="2" id="KW-1185">Reference proteome</keyword>
<accession>A0A286QMP2</accession>
<evidence type="ECO:0000313" key="1">
    <source>
        <dbReference type="EMBL" id="ARU13047.1"/>
    </source>
</evidence>
<protein>
    <submittedName>
        <fullName evidence="1">DNA methyltransferase</fullName>
    </submittedName>
</protein>
<gene>
    <name evidence="1" type="ORF">P0092_45</name>
</gene>
<keyword evidence="1" id="KW-0489">Methyltransferase</keyword>
<proteinExistence type="predicted"/>
<evidence type="ECO:0000313" key="2">
    <source>
        <dbReference type="Proteomes" id="UP000221114"/>
    </source>
</evidence>
<dbReference type="GO" id="GO:0032259">
    <property type="term" value="P:methylation"/>
    <property type="evidence" value="ECO:0007669"/>
    <property type="project" value="UniProtKB-KW"/>
</dbReference>
<dbReference type="Proteomes" id="UP000221114">
    <property type="component" value="Segment"/>
</dbReference>
<keyword evidence="1" id="KW-0808">Transferase</keyword>
<reference evidence="1 2" key="1">
    <citation type="journal article" date="2017" name="Front. Microbiol.">
        <title>Global Survey and Genome Exploration of Bacteriophages Infecting the Lactic Acid Bacterium Streptococcus thermophilus.</title>
        <authorList>
            <person name="McDonnell B."/>
            <person name="Mahony J."/>
            <person name="Hanemaaijer L."/>
            <person name="Neve H."/>
            <person name="Noben J.-P."/>
            <person name="Lugli G.A."/>
            <person name="Ventura M."/>
            <person name="Kouwen T.R."/>
            <person name="van Sinderen D."/>
        </authorList>
    </citation>
    <scope>NUCLEOTIDE SEQUENCE [LARGE SCALE GENOMIC DNA]</scope>
</reference>
<name>A0A286QMP2_9CAUD</name>
<sequence length="139" mass="15775">MMQQESQRKKSKQSDKSMLSAQDFRVSLSALLVQDEVLKIQTELSSLKSQGSLPFSNLSIYSSRTSRGLLAMIKGTPLRQSSDRWMSWGMMSNGKCLTARILESPKTENECSLSDILEEQVEDKYFLSLKQDQINQLCN</sequence>